<comment type="pathway">
    <text evidence="1 12">One-carbon metabolism; tetrahydrofolate interconversion.</text>
</comment>
<dbReference type="HAMAP" id="MF_01576">
    <property type="entry name" value="THF_DHG_CYH"/>
    <property type="match status" value="1"/>
</dbReference>
<dbReference type="PANTHER" id="PTHR48099">
    <property type="entry name" value="C-1-TETRAHYDROFOLATE SYNTHASE, CYTOPLASMIC-RELATED"/>
    <property type="match status" value="1"/>
</dbReference>
<feature type="domain" description="Tetrahydrofolate dehydrogenase/cyclohydrolase NAD(P)-binding" evidence="14">
    <location>
        <begin position="138"/>
        <end position="277"/>
    </location>
</feature>
<feature type="binding site" evidence="12">
    <location>
        <begin position="164"/>
        <end position="166"/>
    </location>
    <ligand>
        <name>NADP(+)</name>
        <dbReference type="ChEBI" id="CHEBI:58349"/>
    </ligand>
</feature>
<dbReference type="UniPathway" id="UPA00193"/>
<dbReference type="EC" id="1.5.1.5" evidence="12"/>
<dbReference type="EMBL" id="CP022657">
    <property type="protein sequence ID" value="ASS76228.1"/>
    <property type="molecule type" value="Genomic_DNA"/>
</dbReference>
<dbReference type="InterPro" id="IPR020630">
    <property type="entry name" value="THF_DH/CycHdrlase_cat_dom"/>
</dbReference>
<proteinExistence type="inferred from homology"/>
<comment type="function">
    <text evidence="12">Catalyzes the oxidation of 5,10-methylenetetrahydrofolate to 5,10-methenyltetrahydrofolate and then the hydrolysis of 5,10-methenyltetrahydrofolate to 10-formyltetrahydrofolate.</text>
</comment>
<dbReference type="InterPro" id="IPR020631">
    <property type="entry name" value="THF_DH/CycHdrlase_NAD-bd_dom"/>
</dbReference>
<dbReference type="CDD" id="cd01080">
    <property type="entry name" value="NAD_bind_m-THF_DH_Cyclohyd"/>
    <property type="match status" value="1"/>
</dbReference>
<evidence type="ECO:0000256" key="2">
    <source>
        <dbReference type="ARBA" id="ARBA00011738"/>
    </source>
</evidence>
<evidence type="ECO:0000256" key="7">
    <source>
        <dbReference type="ARBA" id="ARBA00022857"/>
    </source>
</evidence>
<dbReference type="Gene3D" id="3.40.50.720">
    <property type="entry name" value="NAD(P)-binding Rossmann-like Domain"/>
    <property type="match status" value="1"/>
</dbReference>
<dbReference type="GO" id="GO:0005829">
    <property type="term" value="C:cytosol"/>
    <property type="evidence" value="ECO:0007669"/>
    <property type="project" value="TreeGrafter"/>
</dbReference>
<keyword evidence="4 12" id="KW-0028">Amino-acid biosynthesis</keyword>
<organism evidence="15 16">
    <name type="scientific">Tumebacillus algifaecis</name>
    <dbReference type="NCBI Taxonomy" id="1214604"/>
    <lineage>
        <taxon>Bacteria</taxon>
        <taxon>Bacillati</taxon>
        <taxon>Bacillota</taxon>
        <taxon>Bacilli</taxon>
        <taxon>Bacillales</taxon>
        <taxon>Alicyclobacillaceae</taxon>
        <taxon>Tumebacillus</taxon>
    </lineage>
</organism>
<feature type="binding site" evidence="12">
    <location>
        <position position="230"/>
    </location>
    <ligand>
        <name>NADP(+)</name>
        <dbReference type="ChEBI" id="CHEBI:58349"/>
    </ligand>
</feature>
<keyword evidence="5 12" id="KW-0658">Purine biosynthesis</keyword>
<keyword evidence="9 12" id="KW-0368">Histidine biosynthesis</keyword>
<keyword evidence="8 12" id="KW-0560">Oxidoreductase</keyword>
<dbReference type="OrthoDB" id="9803580at2"/>
<keyword evidence="6 12" id="KW-0378">Hydrolase</keyword>
<evidence type="ECO:0000256" key="9">
    <source>
        <dbReference type="ARBA" id="ARBA00023102"/>
    </source>
</evidence>
<evidence type="ECO:0000256" key="10">
    <source>
        <dbReference type="ARBA" id="ARBA00023167"/>
    </source>
</evidence>
<keyword evidence="10 12" id="KW-0486">Methionine biosynthesis</keyword>
<keyword evidence="3 12" id="KW-0554">One-carbon metabolism</keyword>
<dbReference type="Pfam" id="PF02882">
    <property type="entry name" value="THF_DHG_CYH_C"/>
    <property type="match status" value="1"/>
</dbReference>
<dbReference type="Proteomes" id="UP000214688">
    <property type="component" value="Chromosome"/>
</dbReference>
<keyword evidence="7 12" id="KW-0521">NADP</keyword>
<dbReference type="GO" id="GO:0009086">
    <property type="term" value="P:methionine biosynthetic process"/>
    <property type="evidence" value="ECO:0007669"/>
    <property type="project" value="UniProtKB-KW"/>
</dbReference>
<dbReference type="GO" id="GO:0004488">
    <property type="term" value="F:methylenetetrahydrofolate dehydrogenase (NADP+) activity"/>
    <property type="evidence" value="ECO:0007669"/>
    <property type="project" value="UniProtKB-UniRule"/>
</dbReference>
<evidence type="ECO:0000256" key="1">
    <source>
        <dbReference type="ARBA" id="ARBA00004777"/>
    </source>
</evidence>
<sequence>MAQAFKGKPVADVIREQVGQDVEAWKTKGHAPKMAVLLVEGDPASFHYAQAKGKAAEKLGIDYELHTFPPDVTEAELLATIGQLNDDRTVHGIMLELPLPKHIDTKKATAAIAPFKDVDGLTPHNLLATVNGSAGLYPATPQACIALLKHYGHTLAGKHVVLVGRGETVGLPLIHLLLRENATVTVCHSRTPDIGAHIRQADIAFVAVGRKNLVTPDMVHPNLLLIDAGINETEDGGIVGDVAPEVIDHVAGMSPTPGGVGSVTTALLFSNLMQAMALQSHNSQEVELNGHV</sequence>
<evidence type="ECO:0000313" key="15">
    <source>
        <dbReference type="EMBL" id="ASS76228.1"/>
    </source>
</evidence>
<dbReference type="GO" id="GO:0000105">
    <property type="term" value="P:L-histidine biosynthetic process"/>
    <property type="evidence" value="ECO:0007669"/>
    <property type="project" value="UniProtKB-KW"/>
</dbReference>
<dbReference type="FunFam" id="3.40.50.10860:FF:000005">
    <property type="entry name" value="C-1-tetrahydrofolate synthase, cytoplasmic, putative"/>
    <property type="match status" value="1"/>
</dbReference>
<protein>
    <recommendedName>
        <fullName evidence="12">Bifunctional protein FolD</fullName>
    </recommendedName>
    <domain>
        <recommendedName>
            <fullName evidence="12">Methylenetetrahydrofolate dehydrogenase</fullName>
            <ecNumber evidence="12">1.5.1.5</ecNumber>
        </recommendedName>
    </domain>
    <domain>
        <recommendedName>
            <fullName evidence="12">Methenyltetrahydrofolate cyclohydrolase</fullName>
            <ecNumber evidence="12">3.5.4.9</ecNumber>
        </recommendedName>
    </domain>
</protein>
<evidence type="ECO:0000256" key="6">
    <source>
        <dbReference type="ARBA" id="ARBA00022801"/>
    </source>
</evidence>
<dbReference type="SUPFAM" id="SSF51735">
    <property type="entry name" value="NAD(P)-binding Rossmann-fold domains"/>
    <property type="match status" value="1"/>
</dbReference>
<dbReference type="AlphaFoldDB" id="A0A223D3K1"/>
<gene>
    <name evidence="12" type="primary">folD</name>
    <name evidence="15" type="ORF">CIG75_15620</name>
</gene>
<evidence type="ECO:0000259" key="14">
    <source>
        <dbReference type="Pfam" id="PF02882"/>
    </source>
</evidence>
<evidence type="ECO:0000256" key="4">
    <source>
        <dbReference type="ARBA" id="ARBA00022605"/>
    </source>
</evidence>
<dbReference type="GO" id="GO:0006164">
    <property type="term" value="P:purine nucleotide biosynthetic process"/>
    <property type="evidence" value="ECO:0007669"/>
    <property type="project" value="UniProtKB-KW"/>
</dbReference>
<evidence type="ECO:0000256" key="3">
    <source>
        <dbReference type="ARBA" id="ARBA00022563"/>
    </source>
</evidence>
<evidence type="ECO:0000256" key="11">
    <source>
        <dbReference type="ARBA" id="ARBA00023268"/>
    </source>
</evidence>
<comment type="subunit">
    <text evidence="2 12">Homodimer.</text>
</comment>
<dbReference type="EC" id="3.5.4.9" evidence="12"/>
<accession>A0A223D3K1</accession>
<reference evidence="15 16" key="1">
    <citation type="journal article" date="2015" name="Int. J. Syst. Evol. Microbiol.">
        <title>Tumebacillus algifaecis sp. nov., isolated from decomposing algal scum.</title>
        <authorList>
            <person name="Wu Y.F."/>
            <person name="Zhang B."/>
            <person name="Xing P."/>
            <person name="Wu Q.L."/>
            <person name="Liu S.J."/>
        </authorList>
    </citation>
    <scope>NUCLEOTIDE SEQUENCE [LARGE SCALE GENOMIC DNA]</scope>
    <source>
        <strain evidence="15 16">THMBR28</strain>
    </source>
</reference>
<keyword evidence="11 12" id="KW-0511">Multifunctional enzyme</keyword>
<feature type="domain" description="Tetrahydrofolate dehydrogenase/cyclohydrolase catalytic" evidence="13">
    <location>
        <begin position="6"/>
        <end position="119"/>
    </location>
</feature>
<comment type="caution">
    <text evidence="12">Lacks conserved residue(s) required for the propagation of feature annotation.</text>
</comment>
<comment type="catalytic activity">
    <reaction evidence="12">
        <text>(6R)-5,10-methylene-5,6,7,8-tetrahydrofolate + NADP(+) = (6R)-5,10-methenyltetrahydrofolate + NADPH</text>
        <dbReference type="Rhea" id="RHEA:22812"/>
        <dbReference type="ChEBI" id="CHEBI:15636"/>
        <dbReference type="ChEBI" id="CHEBI:57455"/>
        <dbReference type="ChEBI" id="CHEBI:57783"/>
        <dbReference type="ChEBI" id="CHEBI:58349"/>
        <dbReference type="EC" id="1.5.1.5"/>
    </reaction>
</comment>
<evidence type="ECO:0000313" key="16">
    <source>
        <dbReference type="Proteomes" id="UP000214688"/>
    </source>
</evidence>
<dbReference type="RefSeq" id="WP_094237461.1">
    <property type="nucleotide sequence ID" value="NZ_CP022657.1"/>
</dbReference>
<dbReference type="Gene3D" id="3.40.50.10860">
    <property type="entry name" value="Leucine Dehydrogenase, chain A, domain 1"/>
    <property type="match status" value="1"/>
</dbReference>
<dbReference type="InterPro" id="IPR046346">
    <property type="entry name" value="Aminoacid_DH-like_N_sf"/>
</dbReference>
<evidence type="ECO:0000256" key="12">
    <source>
        <dbReference type="HAMAP-Rule" id="MF_01576"/>
    </source>
</evidence>
<dbReference type="GO" id="GO:0004477">
    <property type="term" value="F:methenyltetrahydrofolate cyclohydrolase activity"/>
    <property type="evidence" value="ECO:0007669"/>
    <property type="project" value="UniProtKB-UniRule"/>
</dbReference>
<comment type="catalytic activity">
    <reaction evidence="12">
        <text>(6R)-5,10-methenyltetrahydrofolate + H2O = (6R)-10-formyltetrahydrofolate + H(+)</text>
        <dbReference type="Rhea" id="RHEA:23700"/>
        <dbReference type="ChEBI" id="CHEBI:15377"/>
        <dbReference type="ChEBI" id="CHEBI:15378"/>
        <dbReference type="ChEBI" id="CHEBI:57455"/>
        <dbReference type="ChEBI" id="CHEBI:195366"/>
        <dbReference type="EC" id="3.5.4.9"/>
    </reaction>
</comment>
<dbReference type="Pfam" id="PF00763">
    <property type="entry name" value="THF_DHG_CYH"/>
    <property type="match status" value="1"/>
</dbReference>
<comment type="similarity">
    <text evidence="12">Belongs to the tetrahydrofolate dehydrogenase/cyclohydrolase family.</text>
</comment>
<evidence type="ECO:0000256" key="8">
    <source>
        <dbReference type="ARBA" id="ARBA00023002"/>
    </source>
</evidence>
<evidence type="ECO:0000256" key="5">
    <source>
        <dbReference type="ARBA" id="ARBA00022755"/>
    </source>
</evidence>
<evidence type="ECO:0000259" key="13">
    <source>
        <dbReference type="Pfam" id="PF00763"/>
    </source>
</evidence>
<name>A0A223D3K1_9BACL</name>
<dbReference type="InterPro" id="IPR036291">
    <property type="entry name" value="NAD(P)-bd_dom_sf"/>
</dbReference>
<dbReference type="PRINTS" id="PR00085">
    <property type="entry name" value="THFDHDRGNASE"/>
</dbReference>
<dbReference type="SUPFAM" id="SSF53223">
    <property type="entry name" value="Aminoacid dehydrogenase-like, N-terminal domain"/>
    <property type="match status" value="1"/>
</dbReference>
<dbReference type="GO" id="GO:0035999">
    <property type="term" value="P:tetrahydrofolate interconversion"/>
    <property type="evidence" value="ECO:0007669"/>
    <property type="project" value="UniProtKB-UniRule"/>
</dbReference>
<dbReference type="InterPro" id="IPR000672">
    <property type="entry name" value="THF_DH/CycHdrlase"/>
</dbReference>
<keyword evidence="16" id="KW-1185">Reference proteome</keyword>
<dbReference type="KEGG" id="tab:CIG75_15620"/>
<dbReference type="PANTHER" id="PTHR48099:SF5">
    <property type="entry name" value="C-1-TETRAHYDROFOLATE SYNTHASE, CYTOPLASMIC"/>
    <property type="match status" value="1"/>
</dbReference>